<evidence type="ECO:0000256" key="3">
    <source>
        <dbReference type="ARBA" id="ARBA00022723"/>
    </source>
</evidence>
<dbReference type="GO" id="GO:0006508">
    <property type="term" value="P:proteolysis"/>
    <property type="evidence" value="ECO:0007669"/>
    <property type="project" value="UniProtKB-KW"/>
</dbReference>
<dbReference type="EC" id="3.4.13.22" evidence="10"/>
<dbReference type="CDD" id="cd14840">
    <property type="entry name" value="D-Ala-D-Ala_dipeptidase_Aad"/>
    <property type="match status" value="1"/>
</dbReference>
<comment type="caution">
    <text evidence="13">The sequence shown here is derived from an EMBL/GenBank/DDBJ whole genome shotgun (WGS) entry which is preliminary data.</text>
</comment>
<dbReference type="InterPro" id="IPR009045">
    <property type="entry name" value="Zn_M74/Hedgehog-like"/>
</dbReference>
<organism evidence="13 14">
    <name type="scientific">Blastopirellula marina</name>
    <dbReference type="NCBI Taxonomy" id="124"/>
    <lineage>
        <taxon>Bacteria</taxon>
        <taxon>Pseudomonadati</taxon>
        <taxon>Planctomycetota</taxon>
        <taxon>Planctomycetia</taxon>
        <taxon>Pirellulales</taxon>
        <taxon>Pirellulaceae</taxon>
        <taxon>Blastopirellula</taxon>
    </lineage>
</organism>
<dbReference type="SUPFAM" id="SSF56601">
    <property type="entry name" value="beta-lactamase/transpeptidase-like"/>
    <property type="match status" value="1"/>
</dbReference>
<sequence>MLKHSSFIFRMLLVTLSVILTMQGTHSNGQEPANPQGTSKTTPVDYGPAIAKLKAAAQYELDQHDLPALSISLVDDDQVIWADGFGFQDADKKVPASKRTIYRVGSVSKLFTDIAVMQFVEEGSLDLEAPVQQYLPDFHPENPYETPITLRQLMSHRSGLVREPPVGNYFDPTEPTLAETIASLNNTTLVYPPNTKTKYSNAAVSVVGAALEKKAGVPFERRIEQCLLNPLEMPNSSFDRPANQEDFLATGWMWTYDGRRFEAPTFSLGTGPAGNFYSNVVDLSQLLICLFQDGKTPVGPILKPETLNHMITPTMDEHGAENRDFGIGFHIQKLDNYTKVGHGGAIYGFSTQFEALPERKLGVAAASSLDGTNNIVRQLVDYALRLMIATQDGQPLPEYPKTAALATERAKSLVGAYGREGTSEILKISELNGDVFLDQGVFRRQLRATSSDGAIVTDDPFGYGSPLVPHGSTGVKYGDTVYERLPDEPPVASPDRWDGLIGEYGWDHNTLYILEKDGQLHALIEWFYDYPLTEISPNVFAFPDYGLYHGEKLFFSRDETGSATEVRAAEISFKRRPVGTKHGDTFKIDPVRPIEELRPIALAASPPNEPGDFVEADLVELISLDPTIKLDIRYATTNNFMGAVMYQQPQAFMQRPAAEALVRVHQRLKERGLGLLIHDAYRPWFVTKMFWDATPASMQDFVANPANGSRHNRGCAADLTLYDLATGKPIEMVATYDEFSPRSFPMYPGGTSRQRWYRQFLRVSMEPENFTIYPLEWWHFDYQDWSKYRIGNATFEELTK</sequence>
<dbReference type="GO" id="GO:0008270">
    <property type="term" value="F:zinc ion binding"/>
    <property type="evidence" value="ECO:0007669"/>
    <property type="project" value="UniProtKB-UniRule"/>
</dbReference>
<dbReference type="HAMAP" id="MF_01924">
    <property type="entry name" value="A_A_dipeptidase"/>
    <property type="match status" value="1"/>
</dbReference>
<keyword evidence="8" id="KW-0961">Cell wall biogenesis/degradation</keyword>
<feature type="binding site" evidence="10">
    <location>
        <position position="718"/>
    </location>
    <ligand>
        <name>Zn(2+)</name>
        <dbReference type="ChEBI" id="CHEBI:29105"/>
        <note>catalytic</note>
    </ligand>
</feature>
<evidence type="ECO:0000256" key="1">
    <source>
        <dbReference type="ARBA" id="ARBA00001362"/>
    </source>
</evidence>
<proteinExistence type="inferred from homology"/>
<reference evidence="13 14" key="1">
    <citation type="submission" date="2018-02" db="EMBL/GenBank/DDBJ databases">
        <title>Comparative genomes isolates from brazilian mangrove.</title>
        <authorList>
            <person name="Araujo J.E."/>
            <person name="Taketani R.G."/>
            <person name="Silva M.C.P."/>
            <person name="Loureco M.V."/>
            <person name="Andreote F.D."/>
        </authorList>
    </citation>
    <scope>NUCLEOTIDE SEQUENCE [LARGE SCALE GENOMIC DNA]</scope>
    <source>
        <strain evidence="13 14">Hex-1 MGV</strain>
    </source>
</reference>
<keyword evidence="5 10" id="KW-0862">Zinc</keyword>
<evidence type="ECO:0000256" key="10">
    <source>
        <dbReference type="HAMAP-Rule" id="MF_01924"/>
    </source>
</evidence>
<evidence type="ECO:0000256" key="5">
    <source>
        <dbReference type="ARBA" id="ARBA00022833"/>
    </source>
</evidence>
<dbReference type="InterPro" id="IPR051478">
    <property type="entry name" value="Beta-lactamase-like_AB/R"/>
</dbReference>
<evidence type="ECO:0000256" key="7">
    <source>
        <dbReference type="ARBA" id="ARBA00023049"/>
    </source>
</evidence>
<keyword evidence="7 10" id="KW-0482">Metalloprotease</keyword>
<feature type="chain" id="PRO_5015429281" description="D-alanyl-D-alanine dipeptidase" evidence="11">
    <location>
        <begin position="28"/>
        <end position="800"/>
    </location>
</feature>
<feature type="binding site" evidence="10">
    <location>
        <position position="711"/>
    </location>
    <ligand>
        <name>Zn(2+)</name>
        <dbReference type="ChEBI" id="CHEBI:29105"/>
        <note>catalytic</note>
    </ligand>
</feature>
<dbReference type="SUPFAM" id="SSF55166">
    <property type="entry name" value="Hedgehog/DD-peptidase"/>
    <property type="match status" value="1"/>
</dbReference>
<comment type="catalytic activity">
    <reaction evidence="1 10">
        <text>D-alanyl-D-alanine + H2O = 2 D-alanine</text>
        <dbReference type="Rhea" id="RHEA:20661"/>
        <dbReference type="ChEBI" id="CHEBI:15377"/>
        <dbReference type="ChEBI" id="CHEBI:57416"/>
        <dbReference type="ChEBI" id="CHEBI:57822"/>
        <dbReference type="EC" id="3.4.13.22"/>
    </reaction>
</comment>
<dbReference type="EMBL" id="PUHY01000001">
    <property type="protein sequence ID" value="PQO40566.1"/>
    <property type="molecule type" value="Genomic_DNA"/>
</dbReference>
<keyword evidence="3 10" id="KW-0479">Metal-binding</keyword>
<evidence type="ECO:0000256" key="8">
    <source>
        <dbReference type="ARBA" id="ARBA00023316"/>
    </source>
</evidence>
<keyword evidence="4 10" id="KW-0378">Hydrolase</keyword>
<comment type="function">
    <text evidence="10">Catalyzes hydrolysis of the D-alanyl-D-alanine dipeptide.</text>
</comment>
<feature type="binding site" evidence="10">
    <location>
        <position position="779"/>
    </location>
    <ligand>
        <name>Zn(2+)</name>
        <dbReference type="ChEBI" id="CHEBI:29105"/>
        <note>catalytic</note>
    </ligand>
</feature>
<evidence type="ECO:0000256" key="11">
    <source>
        <dbReference type="SAM" id="SignalP"/>
    </source>
</evidence>
<dbReference type="Gene3D" id="3.40.710.10">
    <property type="entry name" value="DD-peptidase/beta-lactamase superfamily"/>
    <property type="match status" value="1"/>
</dbReference>
<evidence type="ECO:0000313" key="14">
    <source>
        <dbReference type="Proteomes" id="UP000238322"/>
    </source>
</evidence>
<keyword evidence="2 10" id="KW-0645">Protease</keyword>
<evidence type="ECO:0000256" key="9">
    <source>
        <dbReference type="ARBA" id="ARBA00038473"/>
    </source>
</evidence>
<dbReference type="Proteomes" id="UP000238322">
    <property type="component" value="Unassembled WGS sequence"/>
</dbReference>
<dbReference type="InterPro" id="IPR000755">
    <property type="entry name" value="A_A_dipeptidase"/>
</dbReference>
<dbReference type="InterPro" id="IPR012338">
    <property type="entry name" value="Beta-lactam/transpept-like"/>
</dbReference>
<name>A0A2S8G7Y1_9BACT</name>
<dbReference type="AlphaFoldDB" id="A0A2S8G7Y1"/>
<dbReference type="PANTHER" id="PTHR22935">
    <property type="entry name" value="PENICILLIN-BINDING PROTEIN"/>
    <property type="match status" value="1"/>
</dbReference>
<feature type="domain" description="Beta-lactamase-related" evidence="12">
    <location>
        <begin position="58"/>
        <end position="374"/>
    </location>
</feature>
<keyword evidence="11" id="KW-0732">Signal</keyword>
<dbReference type="Gene3D" id="3.30.1380.10">
    <property type="match status" value="1"/>
</dbReference>
<comment type="cofactor">
    <cofactor evidence="10">
        <name>Zn(2+)</name>
        <dbReference type="ChEBI" id="CHEBI:29105"/>
    </cofactor>
    <text evidence="10">Binds 1 zinc ion per subunit.</text>
</comment>
<comment type="similarity">
    <text evidence="10">Belongs to the peptidase M15D family.</text>
</comment>
<dbReference type="GO" id="GO:0160237">
    <property type="term" value="F:D-Ala-D-Ala dipeptidase activity"/>
    <property type="evidence" value="ECO:0007669"/>
    <property type="project" value="UniProtKB-EC"/>
</dbReference>
<protein>
    <recommendedName>
        <fullName evidence="10">D-alanyl-D-alanine dipeptidase</fullName>
        <shortName evidence="10">D-Ala-D-Ala dipeptidase</shortName>
        <ecNumber evidence="10">3.4.13.22</ecNumber>
    </recommendedName>
</protein>
<dbReference type="RefSeq" id="WP_105327802.1">
    <property type="nucleotide sequence ID" value="NZ_PUHY01000001.1"/>
</dbReference>
<dbReference type="OrthoDB" id="9801430at2"/>
<feature type="signal peptide" evidence="11">
    <location>
        <begin position="1"/>
        <end position="27"/>
    </location>
</feature>
<keyword evidence="6 10" id="KW-0224">Dipeptidase</keyword>
<feature type="active site" description="Proton donor/acceptor" evidence="10">
    <location>
        <position position="776"/>
    </location>
</feature>
<comment type="similarity">
    <text evidence="9">Belongs to the beta-lactamase family.</text>
</comment>
<evidence type="ECO:0000256" key="4">
    <source>
        <dbReference type="ARBA" id="ARBA00022801"/>
    </source>
</evidence>
<gene>
    <name evidence="13" type="ORF">C5Y83_01155</name>
</gene>
<dbReference type="GO" id="GO:0008237">
    <property type="term" value="F:metallopeptidase activity"/>
    <property type="evidence" value="ECO:0007669"/>
    <property type="project" value="UniProtKB-KW"/>
</dbReference>
<evidence type="ECO:0000259" key="12">
    <source>
        <dbReference type="Pfam" id="PF00144"/>
    </source>
</evidence>
<evidence type="ECO:0000256" key="2">
    <source>
        <dbReference type="ARBA" id="ARBA00022670"/>
    </source>
</evidence>
<dbReference type="PANTHER" id="PTHR22935:SF95">
    <property type="entry name" value="BETA-LACTAMASE-LIKE 1-RELATED"/>
    <property type="match status" value="1"/>
</dbReference>
<dbReference type="Pfam" id="PF00144">
    <property type="entry name" value="Beta-lactamase"/>
    <property type="match status" value="1"/>
</dbReference>
<feature type="site" description="Transition state stabilizer" evidence="10">
    <location>
        <position position="682"/>
    </location>
</feature>
<evidence type="ECO:0000313" key="13">
    <source>
        <dbReference type="EMBL" id="PQO40566.1"/>
    </source>
</evidence>
<evidence type="ECO:0000256" key="6">
    <source>
        <dbReference type="ARBA" id="ARBA00022997"/>
    </source>
</evidence>
<dbReference type="GO" id="GO:0071555">
    <property type="term" value="P:cell wall organization"/>
    <property type="evidence" value="ECO:0007669"/>
    <property type="project" value="UniProtKB-KW"/>
</dbReference>
<accession>A0A2S8G7Y1</accession>
<dbReference type="InterPro" id="IPR001466">
    <property type="entry name" value="Beta-lactam-related"/>
</dbReference>
<dbReference type="Pfam" id="PF01427">
    <property type="entry name" value="Peptidase_M15"/>
    <property type="match status" value="1"/>
</dbReference>